<dbReference type="AlphaFoldDB" id="A0A2M4D5J3"/>
<protein>
    <submittedName>
        <fullName evidence="3">Putative secreted protein</fullName>
    </submittedName>
</protein>
<evidence type="ECO:0000256" key="1">
    <source>
        <dbReference type="SAM" id="MobiDB-lite"/>
    </source>
</evidence>
<keyword evidence="2" id="KW-0732">Signal</keyword>
<organism evidence="3">
    <name type="scientific">Anopheles darlingi</name>
    <name type="common">Mosquito</name>
    <dbReference type="NCBI Taxonomy" id="43151"/>
    <lineage>
        <taxon>Eukaryota</taxon>
        <taxon>Metazoa</taxon>
        <taxon>Ecdysozoa</taxon>
        <taxon>Arthropoda</taxon>
        <taxon>Hexapoda</taxon>
        <taxon>Insecta</taxon>
        <taxon>Pterygota</taxon>
        <taxon>Neoptera</taxon>
        <taxon>Endopterygota</taxon>
        <taxon>Diptera</taxon>
        <taxon>Nematocera</taxon>
        <taxon>Culicoidea</taxon>
        <taxon>Culicidae</taxon>
        <taxon>Anophelinae</taxon>
        <taxon>Anopheles</taxon>
    </lineage>
</organism>
<dbReference type="EMBL" id="GGFL01008180">
    <property type="protein sequence ID" value="MBW72358.1"/>
    <property type="molecule type" value="Transcribed_RNA"/>
</dbReference>
<sequence>MRLETLVRLFCCCCSVGCVSTTTSSCALRLLRVSEGGREGRKRVARLGAAGRGGGSDGGSDGDSGGHRKRDDWSWLIIIIKCRMCVCSATARFRLDVASLVDLHSTRWICGTRRGPDAILDLGRHGHERLLHVGSIFRRRLQERNAQLIRQFRCRGGVDAFLRLQITLVANQQFVHVVASVALDLLQPLFHVLERIVVGAIVHDDDAMCTAIVGRRYRTEAFLTGSIPDLQLDRLSVQIYGSNFKIHSNCADVTFRVRIVSKSEQQT</sequence>
<dbReference type="PROSITE" id="PS51257">
    <property type="entry name" value="PROKAR_LIPOPROTEIN"/>
    <property type="match status" value="1"/>
</dbReference>
<accession>A0A2M4D5J3</accession>
<feature type="signal peptide" evidence="2">
    <location>
        <begin position="1"/>
        <end position="21"/>
    </location>
</feature>
<reference evidence="3" key="1">
    <citation type="submission" date="2018-01" db="EMBL/GenBank/DDBJ databases">
        <title>An insight into the sialome of Amazonian anophelines.</title>
        <authorList>
            <person name="Ribeiro J.M."/>
            <person name="Scarpassa V."/>
            <person name="Calvo E."/>
        </authorList>
    </citation>
    <scope>NUCLEOTIDE SEQUENCE</scope>
</reference>
<evidence type="ECO:0000256" key="2">
    <source>
        <dbReference type="SAM" id="SignalP"/>
    </source>
</evidence>
<feature type="chain" id="PRO_5014714457" evidence="2">
    <location>
        <begin position="22"/>
        <end position="267"/>
    </location>
</feature>
<evidence type="ECO:0000313" key="3">
    <source>
        <dbReference type="EMBL" id="MBW72358.1"/>
    </source>
</evidence>
<feature type="region of interest" description="Disordered" evidence="1">
    <location>
        <begin position="48"/>
        <end position="68"/>
    </location>
</feature>
<feature type="compositionally biased region" description="Gly residues" evidence="1">
    <location>
        <begin position="50"/>
        <end position="63"/>
    </location>
</feature>
<name>A0A2M4D5J3_ANODA</name>
<proteinExistence type="predicted"/>